<dbReference type="GeneID" id="97673620"/>
<proteinExistence type="predicted"/>
<gene>
    <name evidence="2" type="ORF">LA5096_01178</name>
</gene>
<dbReference type="EMBL" id="CXWC01000002">
    <property type="protein sequence ID" value="CTQ66654.1"/>
    <property type="molecule type" value="Genomic_DNA"/>
</dbReference>
<feature type="region of interest" description="Disordered" evidence="1">
    <location>
        <begin position="1"/>
        <end position="20"/>
    </location>
</feature>
<feature type="compositionally biased region" description="Basic residues" evidence="1">
    <location>
        <begin position="1"/>
        <end position="10"/>
    </location>
</feature>
<keyword evidence="3" id="KW-1185">Reference proteome</keyword>
<name>A0A0M6Z8H0_9HYPH</name>
<dbReference type="STRING" id="311410.LA5095_02321"/>
<protein>
    <submittedName>
        <fullName evidence="2">Uncharacterized protein</fullName>
    </submittedName>
</protein>
<evidence type="ECO:0000313" key="3">
    <source>
        <dbReference type="Proteomes" id="UP000049983"/>
    </source>
</evidence>
<accession>A0A0M6Z8H0</accession>
<evidence type="ECO:0000256" key="1">
    <source>
        <dbReference type="SAM" id="MobiDB-lite"/>
    </source>
</evidence>
<dbReference type="Proteomes" id="UP000049983">
    <property type="component" value="Unassembled WGS sequence"/>
</dbReference>
<dbReference type="AlphaFoldDB" id="A0A0M6Z8H0"/>
<evidence type="ECO:0000313" key="2">
    <source>
        <dbReference type="EMBL" id="CTQ66654.1"/>
    </source>
</evidence>
<sequence>MVWLRSKRWTSHPGGPSRQTMTVRLEGVTRQPILPCVVQVIFAERRMATHL</sequence>
<organism evidence="2 3">
    <name type="scientific">Roseibium album</name>
    <dbReference type="NCBI Taxonomy" id="311410"/>
    <lineage>
        <taxon>Bacteria</taxon>
        <taxon>Pseudomonadati</taxon>
        <taxon>Pseudomonadota</taxon>
        <taxon>Alphaproteobacteria</taxon>
        <taxon>Hyphomicrobiales</taxon>
        <taxon>Stappiaceae</taxon>
        <taxon>Roseibium</taxon>
    </lineage>
</organism>
<reference evidence="3" key="1">
    <citation type="submission" date="2015-07" db="EMBL/GenBank/DDBJ databases">
        <authorList>
            <person name="Rodrigo-Torres Lidia"/>
            <person name="Arahal R.David."/>
        </authorList>
    </citation>
    <scope>NUCLEOTIDE SEQUENCE [LARGE SCALE GENOMIC DNA]</scope>
    <source>
        <strain evidence="3">CECT 5096</strain>
    </source>
</reference>
<dbReference type="RefSeq" id="WP_158510369.1">
    <property type="nucleotide sequence ID" value="NZ_CXWA01000002.1"/>
</dbReference>